<feature type="domain" description="DUF5683" evidence="2">
    <location>
        <begin position="55"/>
        <end position="200"/>
    </location>
</feature>
<proteinExistence type="predicted"/>
<dbReference type="InterPro" id="IPR043738">
    <property type="entry name" value="DUF5683"/>
</dbReference>
<keyword evidence="1" id="KW-0732">Signal</keyword>
<evidence type="ECO:0000256" key="1">
    <source>
        <dbReference type="SAM" id="SignalP"/>
    </source>
</evidence>
<sequence>MIRLLNGSCLVKFVFASAILLLASMQVSTLAEAQIISEIETADEDTIVLAAPDSVKNPKKAVLLSLFLPGAGQVYNEKVWKLPLLYGGVATAVYFLEFNNRRYQEFLIALEIVREGVEPSPFPNLNEDGIIRNVNYWRRNRDAMYMVFGAIYALGAVDAFVDAHLSSFDISDDLSIKIEPTQQPIMAYSHVVGIAFKIRF</sequence>
<dbReference type="Pfam" id="PF18935">
    <property type="entry name" value="DUF5683"/>
    <property type="match status" value="1"/>
</dbReference>
<comment type="caution">
    <text evidence="3">The sequence shown here is derived from an EMBL/GenBank/DDBJ whole genome shotgun (WGS) entry which is preliminary data.</text>
</comment>
<feature type="chain" id="PRO_5045723188" evidence="1">
    <location>
        <begin position="34"/>
        <end position="200"/>
    </location>
</feature>
<gene>
    <name evidence="3" type="ORF">QWZ15_19405</name>
</gene>
<feature type="signal peptide" evidence="1">
    <location>
        <begin position="1"/>
        <end position="33"/>
    </location>
</feature>
<organism evidence="3 4">
    <name type="scientific">Cyclobacterium jeungdonense</name>
    <dbReference type="NCBI Taxonomy" id="708087"/>
    <lineage>
        <taxon>Bacteria</taxon>
        <taxon>Pseudomonadati</taxon>
        <taxon>Bacteroidota</taxon>
        <taxon>Cytophagia</taxon>
        <taxon>Cytophagales</taxon>
        <taxon>Cyclobacteriaceae</taxon>
        <taxon>Cyclobacterium</taxon>
    </lineage>
</organism>
<evidence type="ECO:0000313" key="4">
    <source>
        <dbReference type="Proteomes" id="UP001236663"/>
    </source>
</evidence>
<name>A0ABT8CE57_9BACT</name>
<accession>A0ABT8CE57</accession>
<dbReference type="EMBL" id="JAUFQS010000047">
    <property type="protein sequence ID" value="MDN3690000.1"/>
    <property type="molecule type" value="Genomic_DNA"/>
</dbReference>
<dbReference type="Proteomes" id="UP001236663">
    <property type="component" value="Unassembled WGS sequence"/>
</dbReference>
<keyword evidence="4" id="KW-1185">Reference proteome</keyword>
<reference evidence="4" key="1">
    <citation type="journal article" date="2019" name="Int. J. Syst. Evol. Microbiol.">
        <title>The Global Catalogue of Microorganisms (GCM) 10K type strain sequencing project: providing services to taxonomists for standard genome sequencing and annotation.</title>
        <authorList>
            <consortium name="The Broad Institute Genomics Platform"/>
            <consortium name="The Broad Institute Genome Sequencing Center for Infectious Disease"/>
            <person name="Wu L."/>
            <person name="Ma J."/>
        </authorList>
    </citation>
    <scope>NUCLEOTIDE SEQUENCE [LARGE SCALE GENOMIC DNA]</scope>
    <source>
        <strain evidence="4">CECT 7706</strain>
    </source>
</reference>
<protein>
    <submittedName>
        <fullName evidence="3">DUF5683 domain-containing protein</fullName>
    </submittedName>
</protein>
<evidence type="ECO:0000313" key="3">
    <source>
        <dbReference type="EMBL" id="MDN3690000.1"/>
    </source>
</evidence>
<evidence type="ECO:0000259" key="2">
    <source>
        <dbReference type="Pfam" id="PF18935"/>
    </source>
</evidence>